<sequence length="826" mass="92782">MSGATYNRMADEAASQLSAHLTKELPVAQLMKRDAETTQRLLVLYLHYLQILRHLAVVCDQLAHPQKRRVVKDLTRAVIARVLELRQQLNDNHQTDFLQIGDALLKLDVTPDVLDVAIPTWYLEELEPSLASRQHEVQRLGCPPFAQNERRPLYDGMSRAEAVALLQKAERARQARVRARYMHDIKREGQKQHEASENEESSHIHHAVVAIQRVYRGHAARRRYRQLRLDDLVFFGLEALPPLPGQASAVAAKHATETYRREQRRLNETEYQDALVSIREKIAHIEGQDMRETIQDGFRQWYLEYKRLHGKFPSMPAMEEFVQIGYTPRLDKTDGDAAAAVATAAAAAAAKEKKDPKKEAAAAAAAKKDAAKKGDAKKNDVPERVIPDESRWLKDVEALAKTYVETYVDKPDDGNLAQKHDAEIIKAQKRIEVEKEIRAETYTLLEQELMNLKISIDKEKVPKAKKAKKKSAKKGKKNKDLTANQTMESLVQELAEAGILQQPSYATRLTDFHGDYHLAKPLNDAKTAFIEPSLYQVRQRMAEAYALPLGLAVDETTPEIPFRPSLLLGGAPGTGKTTLVEMLANETGALVFNLSPAVTAGQFAGKVLTTKMVHMAFKVAKAHPPSIIYIDDAEMVFAKRVPKENKTDPKRIKRDLVKQLKTLKPSDRVLVVGATRRPWDGDSKAVTAAFQTHIYCPLPSYTARYELWKQFIAEALGGPAKPHDIDLSFLARISEHMSAGTIKKMVARVLSERRQRLLELRPVTTTEFIELLLRAETVPADVRQKWADWCLKWPVTQQRGIALGLIDDPALAKDKGKAAGAKGKAK</sequence>
<dbReference type="Gene3D" id="3.40.50.300">
    <property type="entry name" value="P-loop containing nucleotide triphosphate hydrolases"/>
    <property type="match status" value="1"/>
</dbReference>
<dbReference type="PROSITE" id="PS50096">
    <property type="entry name" value="IQ"/>
    <property type="match status" value="1"/>
</dbReference>
<feature type="domain" description="AAA+ ATPase" evidence="2">
    <location>
        <begin position="562"/>
        <end position="700"/>
    </location>
</feature>
<dbReference type="GO" id="GO:0016887">
    <property type="term" value="F:ATP hydrolysis activity"/>
    <property type="evidence" value="ECO:0007669"/>
    <property type="project" value="InterPro"/>
</dbReference>
<dbReference type="InterPro" id="IPR027417">
    <property type="entry name" value="P-loop_NTPase"/>
</dbReference>
<dbReference type="AlphaFoldDB" id="A0A4P9X356"/>
<dbReference type="PANTHER" id="PTHR14690:SF0">
    <property type="entry name" value="IQ MOTIF CONTAINING WITH AAA DOMAIN 1"/>
    <property type="match status" value="1"/>
</dbReference>
<evidence type="ECO:0000259" key="2">
    <source>
        <dbReference type="SMART" id="SM00382"/>
    </source>
</evidence>
<name>A0A4P9X356_9FUNG</name>
<evidence type="ECO:0000313" key="4">
    <source>
        <dbReference type="Proteomes" id="UP000274922"/>
    </source>
</evidence>
<dbReference type="Gene3D" id="1.10.8.60">
    <property type="match status" value="1"/>
</dbReference>
<organism evidence="3 4">
    <name type="scientific">Caulochytrium protostelioides</name>
    <dbReference type="NCBI Taxonomy" id="1555241"/>
    <lineage>
        <taxon>Eukaryota</taxon>
        <taxon>Fungi</taxon>
        <taxon>Fungi incertae sedis</taxon>
        <taxon>Chytridiomycota</taxon>
        <taxon>Chytridiomycota incertae sedis</taxon>
        <taxon>Chytridiomycetes</taxon>
        <taxon>Caulochytriales</taxon>
        <taxon>Caulochytriaceae</taxon>
        <taxon>Caulochytrium</taxon>
    </lineage>
</organism>
<evidence type="ECO:0000256" key="1">
    <source>
        <dbReference type="SAM" id="MobiDB-lite"/>
    </source>
</evidence>
<dbReference type="STRING" id="1555241.A0A4P9X356"/>
<dbReference type="InterPro" id="IPR003593">
    <property type="entry name" value="AAA+_ATPase"/>
</dbReference>
<dbReference type="Pfam" id="PF00004">
    <property type="entry name" value="AAA"/>
    <property type="match status" value="1"/>
</dbReference>
<dbReference type="Proteomes" id="UP000274922">
    <property type="component" value="Unassembled WGS sequence"/>
</dbReference>
<accession>A0A4P9X356</accession>
<dbReference type="EMBL" id="ML014285">
    <property type="protein sequence ID" value="RKO99434.1"/>
    <property type="molecule type" value="Genomic_DNA"/>
</dbReference>
<gene>
    <name evidence="3" type="ORF">CXG81DRAFT_27805</name>
</gene>
<dbReference type="SMART" id="SM00382">
    <property type="entry name" value="AAA"/>
    <property type="match status" value="1"/>
</dbReference>
<dbReference type="SUPFAM" id="SSF52540">
    <property type="entry name" value="P-loop containing nucleoside triphosphate hydrolases"/>
    <property type="match status" value="1"/>
</dbReference>
<proteinExistence type="predicted"/>
<reference evidence="4" key="1">
    <citation type="journal article" date="2018" name="Nat. Microbiol.">
        <title>Leveraging single-cell genomics to expand the fungal tree of life.</title>
        <authorList>
            <person name="Ahrendt S.R."/>
            <person name="Quandt C.A."/>
            <person name="Ciobanu D."/>
            <person name="Clum A."/>
            <person name="Salamov A."/>
            <person name="Andreopoulos B."/>
            <person name="Cheng J.F."/>
            <person name="Woyke T."/>
            <person name="Pelin A."/>
            <person name="Henrissat B."/>
            <person name="Reynolds N.K."/>
            <person name="Benny G.L."/>
            <person name="Smith M.E."/>
            <person name="James T.Y."/>
            <person name="Grigoriev I.V."/>
        </authorList>
    </citation>
    <scope>NUCLEOTIDE SEQUENCE [LARGE SCALE GENOMIC DNA]</scope>
    <source>
        <strain evidence="4">ATCC 52028</strain>
    </source>
</reference>
<feature type="region of interest" description="Disordered" evidence="1">
    <location>
        <begin position="350"/>
        <end position="382"/>
    </location>
</feature>
<dbReference type="PANTHER" id="PTHR14690">
    <property type="entry name" value="IQ MOTIF CONTAINING WITH AAA DOMAIN 1"/>
    <property type="match status" value="1"/>
</dbReference>
<evidence type="ECO:0000313" key="3">
    <source>
        <dbReference type="EMBL" id="RKO99434.1"/>
    </source>
</evidence>
<keyword evidence="4" id="KW-1185">Reference proteome</keyword>
<dbReference type="InterPro" id="IPR052267">
    <property type="entry name" value="N-DRC_Component"/>
</dbReference>
<dbReference type="GO" id="GO:0005524">
    <property type="term" value="F:ATP binding"/>
    <property type="evidence" value="ECO:0007669"/>
    <property type="project" value="InterPro"/>
</dbReference>
<dbReference type="OrthoDB" id="3046016at2759"/>
<dbReference type="InterPro" id="IPR003959">
    <property type="entry name" value="ATPase_AAA_core"/>
</dbReference>
<protein>
    <recommendedName>
        <fullName evidence="2">AAA+ ATPase domain-containing protein</fullName>
    </recommendedName>
</protein>